<name>B0KBV6_THEP3</name>
<dbReference type="Gene3D" id="1.20.1090.10">
    <property type="entry name" value="Dehydroquinate synthase-like - alpha domain"/>
    <property type="match status" value="1"/>
</dbReference>
<accession>B0KBV6</accession>
<dbReference type="PANTHER" id="PTHR11496">
    <property type="entry name" value="ALCOHOL DEHYDROGENASE"/>
    <property type="match status" value="1"/>
</dbReference>
<evidence type="ECO:0000259" key="3">
    <source>
        <dbReference type="Pfam" id="PF00465"/>
    </source>
</evidence>
<comment type="similarity">
    <text evidence="1">Belongs to the iron-containing alcohol dehydrogenase family.</text>
</comment>
<keyword evidence="6" id="KW-1185">Reference proteome</keyword>
<gene>
    <name evidence="5" type="ordered locus">Teth39_0220</name>
</gene>
<dbReference type="InterPro" id="IPR045910">
    <property type="entry name" value="AdhA-like"/>
</dbReference>
<sequence length="403" mass="43736">MWETKINPTRIFELRCKNTTYFGVGSIKKIEDILEVLKHKGIDNVIFVTGKNSYKVSGAWDVIEPALNTLGFKYSLYDKVGPNPTVDMVDEAAKFGRETGAKAVIGIGGGSPIDTAKSVAVLLEYTDKNARELYELKFTPEKAAPIIAINLTHGTGTEVDRFAVATIPEKNYKPAIAYECLYPMYAIDDPALMIKLDKKQTIAVTIDALNHVTEAATTLVTSPYSILLAKEAVRLIVRYLPVAVNDPENLVARYYLLYASAIAGISFDNGLLHLTHALEHPLSAGKPEIAHGLGLGAILPAVVKTIYPAVAEVLADIYSPIVPGLKGLPAEAEYVAKKVEEWLFNVGCTQKLSDFGFTKDDVPTLVKLAKTTPSLDGLLSIAPVEATETVIAKIYEESLNPIS</sequence>
<dbReference type="KEGG" id="tpd:Teth39_0220"/>
<keyword evidence="2" id="KW-0560">Oxidoreductase</keyword>
<proteinExistence type="inferred from homology"/>
<dbReference type="GO" id="GO:0046872">
    <property type="term" value="F:metal ion binding"/>
    <property type="evidence" value="ECO:0007669"/>
    <property type="project" value="InterPro"/>
</dbReference>
<dbReference type="InterPro" id="IPR001670">
    <property type="entry name" value="ADH_Fe/GldA"/>
</dbReference>
<dbReference type="EMBL" id="CP000924">
    <property type="protein sequence ID" value="ABY93892.1"/>
    <property type="molecule type" value="Genomic_DNA"/>
</dbReference>
<dbReference type="HOGENOM" id="CLU_007207_0_4_9"/>
<dbReference type="InterPro" id="IPR039697">
    <property type="entry name" value="Alcohol_dehydrogenase_Fe"/>
</dbReference>
<dbReference type="eggNOG" id="COG1454">
    <property type="taxonomic scope" value="Bacteria"/>
</dbReference>
<dbReference type="PANTHER" id="PTHR11496:SF102">
    <property type="entry name" value="ALCOHOL DEHYDROGENASE 4"/>
    <property type="match status" value="1"/>
</dbReference>
<feature type="domain" description="Fe-containing alcohol dehydrogenase-like C-terminal" evidence="4">
    <location>
        <begin position="201"/>
        <end position="398"/>
    </location>
</feature>
<protein>
    <submittedName>
        <fullName evidence="5">Iron-containing alcohol dehydrogenase</fullName>
    </submittedName>
</protein>
<evidence type="ECO:0000313" key="6">
    <source>
        <dbReference type="Proteomes" id="UP000002156"/>
    </source>
</evidence>
<dbReference type="FunFam" id="3.40.50.1970:FF:000003">
    <property type="entry name" value="Alcohol dehydrogenase, iron-containing"/>
    <property type="match status" value="1"/>
</dbReference>
<feature type="domain" description="Alcohol dehydrogenase iron-type/glycerol dehydrogenase GldA" evidence="3">
    <location>
        <begin position="19"/>
        <end position="190"/>
    </location>
</feature>
<evidence type="ECO:0000256" key="1">
    <source>
        <dbReference type="ARBA" id="ARBA00007358"/>
    </source>
</evidence>
<organism evidence="5 6">
    <name type="scientific">Thermoanaerobacter pseudethanolicus (strain ATCC 33223 / 39E)</name>
    <name type="common">Clostridium thermohydrosulfuricum</name>
    <dbReference type="NCBI Taxonomy" id="340099"/>
    <lineage>
        <taxon>Bacteria</taxon>
        <taxon>Bacillati</taxon>
        <taxon>Bacillota</taxon>
        <taxon>Clostridia</taxon>
        <taxon>Thermoanaerobacterales</taxon>
        <taxon>Thermoanaerobacteraceae</taxon>
        <taxon>Thermoanaerobacter</taxon>
    </lineage>
</organism>
<dbReference type="STRING" id="340099.Teth39_0220"/>
<dbReference type="GO" id="GO:0004022">
    <property type="term" value="F:alcohol dehydrogenase (NAD+) activity"/>
    <property type="evidence" value="ECO:0007669"/>
    <property type="project" value="UniProtKB-ARBA"/>
</dbReference>
<dbReference type="CDD" id="cd08186">
    <property type="entry name" value="Fe-ADH-like"/>
    <property type="match status" value="1"/>
</dbReference>
<evidence type="ECO:0000259" key="4">
    <source>
        <dbReference type="Pfam" id="PF25137"/>
    </source>
</evidence>
<evidence type="ECO:0000256" key="2">
    <source>
        <dbReference type="ARBA" id="ARBA00023002"/>
    </source>
</evidence>
<dbReference type="InterPro" id="IPR056798">
    <property type="entry name" value="ADH_Fe_C"/>
</dbReference>
<dbReference type="Pfam" id="PF25137">
    <property type="entry name" value="ADH_Fe_C"/>
    <property type="match status" value="1"/>
</dbReference>
<dbReference type="Pfam" id="PF00465">
    <property type="entry name" value="Fe-ADH"/>
    <property type="match status" value="1"/>
</dbReference>
<reference evidence="6" key="1">
    <citation type="submission" date="2008-01" db="EMBL/GenBank/DDBJ databases">
        <title>Complete sequence of Thermoanaerobacter pseudethanolicus 39E.</title>
        <authorList>
            <person name="Copeland A."/>
            <person name="Lucas S."/>
            <person name="Lapidus A."/>
            <person name="Barry K."/>
            <person name="Glavina del Rio T."/>
            <person name="Dalin E."/>
            <person name="Tice H."/>
            <person name="Pitluck S."/>
            <person name="Bruce D."/>
            <person name="Goodwin L."/>
            <person name="Saunders E."/>
            <person name="Brettin T."/>
            <person name="Detter J.C."/>
            <person name="Han C."/>
            <person name="Schmutz J."/>
            <person name="Larimer F."/>
            <person name="Land M."/>
            <person name="Hauser L."/>
            <person name="Kyrpides N."/>
            <person name="Lykidis A."/>
            <person name="Hemme C."/>
            <person name="Fields M.W."/>
            <person name="He Z."/>
            <person name="Zhou J."/>
            <person name="Richardson P."/>
        </authorList>
    </citation>
    <scope>NUCLEOTIDE SEQUENCE [LARGE SCALE GENOMIC DNA]</scope>
    <source>
        <strain evidence="6">ATCC 33223 / DSM 2355 / 39E</strain>
    </source>
</reference>
<dbReference type="Proteomes" id="UP000002156">
    <property type="component" value="Chromosome"/>
</dbReference>
<dbReference type="SUPFAM" id="SSF56796">
    <property type="entry name" value="Dehydroquinate synthase-like"/>
    <property type="match status" value="1"/>
</dbReference>
<dbReference type="RefSeq" id="WP_012268928.1">
    <property type="nucleotide sequence ID" value="NC_010321.1"/>
</dbReference>
<dbReference type="Gene3D" id="3.40.50.1970">
    <property type="match status" value="1"/>
</dbReference>
<dbReference type="AlphaFoldDB" id="B0KBV6"/>
<evidence type="ECO:0000313" key="5">
    <source>
        <dbReference type="EMBL" id="ABY93892.1"/>
    </source>
</evidence>